<dbReference type="EMBL" id="JAYWIO010000003">
    <property type="protein sequence ID" value="KAK7276653.1"/>
    <property type="molecule type" value="Genomic_DNA"/>
</dbReference>
<evidence type="ECO:0000313" key="2">
    <source>
        <dbReference type="Proteomes" id="UP001372338"/>
    </source>
</evidence>
<sequence>MEMEMERYRSRRMGKVVHTKIIILGFVDGEIRVLKNENPVVSSCPVDGLPLANGDPVDGFSLALEDTGLTLGQTMDCSLKNENPAVSSHHVDGFL</sequence>
<comment type="caution">
    <text evidence="1">The sequence shown here is derived from an EMBL/GenBank/DDBJ whole genome shotgun (WGS) entry which is preliminary data.</text>
</comment>
<reference evidence="1 2" key="1">
    <citation type="submission" date="2024-01" db="EMBL/GenBank/DDBJ databases">
        <title>The genomes of 5 underutilized Papilionoideae crops provide insights into root nodulation and disease resistanc.</title>
        <authorList>
            <person name="Yuan L."/>
        </authorList>
    </citation>
    <scope>NUCLEOTIDE SEQUENCE [LARGE SCALE GENOMIC DNA]</scope>
    <source>
        <strain evidence="1">ZHUSHIDOU_FW_LH</strain>
        <tissue evidence="1">Leaf</tissue>
    </source>
</reference>
<gene>
    <name evidence="1" type="ORF">RIF29_17797</name>
</gene>
<dbReference type="Proteomes" id="UP001372338">
    <property type="component" value="Unassembled WGS sequence"/>
</dbReference>
<dbReference type="AlphaFoldDB" id="A0AAN9IDA5"/>
<protein>
    <submittedName>
        <fullName evidence="1">Uncharacterized protein</fullName>
    </submittedName>
</protein>
<keyword evidence="2" id="KW-1185">Reference proteome</keyword>
<name>A0AAN9IDA5_CROPI</name>
<organism evidence="1 2">
    <name type="scientific">Crotalaria pallida</name>
    <name type="common">Smooth rattlebox</name>
    <name type="synonym">Crotalaria striata</name>
    <dbReference type="NCBI Taxonomy" id="3830"/>
    <lineage>
        <taxon>Eukaryota</taxon>
        <taxon>Viridiplantae</taxon>
        <taxon>Streptophyta</taxon>
        <taxon>Embryophyta</taxon>
        <taxon>Tracheophyta</taxon>
        <taxon>Spermatophyta</taxon>
        <taxon>Magnoliopsida</taxon>
        <taxon>eudicotyledons</taxon>
        <taxon>Gunneridae</taxon>
        <taxon>Pentapetalae</taxon>
        <taxon>rosids</taxon>
        <taxon>fabids</taxon>
        <taxon>Fabales</taxon>
        <taxon>Fabaceae</taxon>
        <taxon>Papilionoideae</taxon>
        <taxon>50 kb inversion clade</taxon>
        <taxon>genistoids sensu lato</taxon>
        <taxon>core genistoids</taxon>
        <taxon>Crotalarieae</taxon>
        <taxon>Crotalaria</taxon>
    </lineage>
</organism>
<evidence type="ECO:0000313" key="1">
    <source>
        <dbReference type="EMBL" id="KAK7276653.1"/>
    </source>
</evidence>
<accession>A0AAN9IDA5</accession>
<proteinExistence type="predicted"/>